<evidence type="ECO:0000313" key="2">
    <source>
        <dbReference type="EMBL" id="KAF2867344.1"/>
    </source>
</evidence>
<dbReference type="Proteomes" id="UP000481861">
    <property type="component" value="Unassembled WGS sequence"/>
</dbReference>
<organism evidence="2 3">
    <name type="scientific">Massariosphaeria phaeospora</name>
    <dbReference type="NCBI Taxonomy" id="100035"/>
    <lineage>
        <taxon>Eukaryota</taxon>
        <taxon>Fungi</taxon>
        <taxon>Dikarya</taxon>
        <taxon>Ascomycota</taxon>
        <taxon>Pezizomycotina</taxon>
        <taxon>Dothideomycetes</taxon>
        <taxon>Pleosporomycetidae</taxon>
        <taxon>Pleosporales</taxon>
        <taxon>Pleosporales incertae sedis</taxon>
        <taxon>Massariosphaeria</taxon>
    </lineage>
</organism>
<evidence type="ECO:0000256" key="1">
    <source>
        <dbReference type="SAM" id="MobiDB-lite"/>
    </source>
</evidence>
<protein>
    <submittedName>
        <fullName evidence="2">Uncharacterized protein</fullName>
    </submittedName>
</protein>
<feature type="compositionally biased region" description="Pro residues" evidence="1">
    <location>
        <begin position="132"/>
        <end position="141"/>
    </location>
</feature>
<keyword evidence="3" id="KW-1185">Reference proteome</keyword>
<feature type="compositionally biased region" description="Polar residues" evidence="1">
    <location>
        <begin position="144"/>
        <end position="156"/>
    </location>
</feature>
<accession>A0A7C8MEA7</accession>
<comment type="caution">
    <text evidence="2">The sequence shown here is derived from an EMBL/GenBank/DDBJ whole genome shotgun (WGS) entry which is preliminary data.</text>
</comment>
<name>A0A7C8MEA7_9PLEO</name>
<feature type="region of interest" description="Disordered" evidence="1">
    <location>
        <begin position="123"/>
        <end position="156"/>
    </location>
</feature>
<proteinExistence type="predicted"/>
<evidence type="ECO:0000313" key="3">
    <source>
        <dbReference type="Proteomes" id="UP000481861"/>
    </source>
</evidence>
<dbReference type="EMBL" id="JAADJZ010000023">
    <property type="protein sequence ID" value="KAF2867344.1"/>
    <property type="molecule type" value="Genomic_DNA"/>
</dbReference>
<gene>
    <name evidence="2" type="ORF">BDV95DRAFT_177492</name>
</gene>
<sequence>MNSHYKLSTMKRNTPVPPCTPLCHAARLHCMCNLPPQTNRQTHTSPHTHPSSSLVDLVSTHYTNRPEQGSRGDDVGRRHDAHVSIAYLHTSRPLISPPSASSKQEKTHANSRTGITFAIHTYCETPDQPPRKGNPPPPRPPTDGSKQTNKPTSHSQGDTYGIYAACSLRTCAIHGQTNGKSGYCGNAALR</sequence>
<reference evidence="2 3" key="1">
    <citation type="submission" date="2020-01" db="EMBL/GenBank/DDBJ databases">
        <authorList>
            <consortium name="DOE Joint Genome Institute"/>
            <person name="Haridas S."/>
            <person name="Albert R."/>
            <person name="Binder M."/>
            <person name="Bloem J."/>
            <person name="Labutti K."/>
            <person name="Salamov A."/>
            <person name="Andreopoulos B."/>
            <person name="Baker S.E."/>
            <person name="Barry K."/>
            <person name="Bills G."/>
            <person name="Bluhm B.H."/>
            <person name="Cannon C."/>
            <person name="Castanera R."/>
            <person name="Culley D.E."/>
            <person name="Daum C."/>
            <person name="Ezra D."/>
            <person name="Gonzalez J.B."/>
            <person name="Henrissat B."/>
            <person name="Kuo A."/>
            <person name="Liang C."/>
            <person name="Lipzen A."/>
            <person name="Lutzoni F."/>
            <person name="Magnuson J."/>
            <person name="Mondo S."/>
            <person name="Nolan M."/>
            <person name="Ohm R."/>
            <person name="Pangilinan J."/>
            <person name="Park H.-J.H."/>
            <person name="Ramirez L."/>
            <person name="Alfaro M."/>
            <person name="Sun H."/>
            <person name="Tritt A."/>
            <person name="Yoshinaga Y."/>
            <person name="Zwiers L.-H.L."/>
            <person name="Turgeon B.G."/>
            <person name="Goodwin S.B."/>
            <person name="Spatafora J.W."/>
            <person name="Crous P.W."/>
            <person name="Grigoriev I.V."/>
        </authorList>
    </citation>
    <scope>NUCLEOTIDE SEQUENCE [LARGE SCALE GENOMIC DNA]</scope>
    <source>
        <strain evidence="2 3">CBS 611.86</strain>
    </source>
</reference>
<dbReference type="AlphaFoldDB" id="A0A7C8MEA7"/>
<feature type="region of interest" description="Disordered" evidence="1">
    <location>
        <begin position="88"/>
        <end position="110"/>
    </location>
</feature>